<accession>A0A1E4TIU8</accession>
<dbReference type="CDD" id="cd17872">
    <property type="entry name" value="GPN3"/>
    <property type="match status" value="1"/>
</dbReference>
<dbReference type="InterPro" id="IPR027417">
    <property type="entry name" value="P-loop_NTPase"/>
</dbReference>
<dbReference type="GO" id="GO:0007064">
    <property type="term" value="P:mitotic sister chromatid cohesion"/>
    <property type="evidence" value="ECO:0007669"/>
    <property type="project" value="EnsemblFungi"/>
</dbReference>
<keyword evidence="3 6" id="KW-0547">Nucleotide-binding</keyword>
<comment type="function">
    <text evidence="6">Small GTPase required for proper nuclear import of RNA polymerase II and III (RNAPII and RNAPIII). May act at an RNAP assembly step prior to nuclear import.</text>
</comment>
<dbReference type="SUPFAM" id="SSF52540">
    <property type="entry name" value="P-loop containing nucleoside triphosphate hydrolases"/>
    <property type="match status" value="1"/>
</dbReference>
<evidence type="ECO:0000313" key="7">
    <source>
        <dbReference type="EMBL" id="ODV91659.1"/>
    </source>
</evidence>
<evidence type="ECO:0000256" key="3">
    <source>
        <dbReference type="ARBA" id="ARBA00022741"/>
    </source>
</evidence>
<comment type="similarity">
    <text evidence="1 6">Belongs to the GPN-loop GTPase family.</text>
</comment>
<dbReference type="OrthoDB" id="5839at2759"/>
<dbReference type="InterPro" id="IPR030228">
    <property type="entry name" value="Gpn3"/>
</dbReference>
<dbReference type="PANTHER" id="PTHR21231:SF7">
    <property type="entry name" value="GPN-LOOP GTPASE 3"/>
    <property type="match status" value="1"/>
</dbReference>
<dbReference type="PANTHER" id="PTHR21231">
    <property type="entry name" value="XPA-BINDING PROTEIN 1-RELATED"/>
    <property type="match status" value="1"/>
</dbReference>
<keyword evidence="8" id="KW-1185">Reference proteome</keyword>
<evidence type="ECO:0000256" key="5">
    <source>
        <dbReference type="ARBA" id="ARBA00023134"/>
    </source>
</evidence>
<evidence type="ECO:0000256" key="4">
    <source>
        <dbReference type="ARBA" id="ARBA00022801"/>
    </source>
</evidence>
<dbReference type="EMBL" id="KV453841">
    <property type="protein sequence ID" value="ODV91659.1"/>
    <property type="molecule type" value="Genomic_DNA"/>
</dbReference>
<reference evidence="8" key="1">
    <citation type="submission" date="2016-02" db="EMBL/GenBank/DDBJ databases">
        <title>Comparative genomics of biotechnologically important yeasts.</title>
        <authorList>
            <consortium name="DOE Joint Genome Institute"/>
            <person name="Riley R."/>
            <person name="Haridas S."/>
            <person name="Wolfe K.H."/>
            <person name="Lopes M.R."/>
            <person name="Hittinger C.T."/>
            <person name="Goker M."/>
            <person name="Salamov A."/>
            <person name="Wisecaver J."/>
            <person name="Long T.M."/>
            <person name="Aerts A.L."/>
            <person name="Barry K."/>
            <person name="Choi C."/>
            <person name="Clum A."/>
            <person name="Coughlan A.Y."/>
            <person name="Deshpande S."/>
            <person name="Douglass A.P."/>
            <person name="Hanson S.J."/>
            <person name="Klenk H.-P."/>
            <person name="Labutti K."/>
            <person name="Lapidus A."/>
            <person name="Lindquist E."/>
            <person name="Lipzen A."/>
            <person name="Meier-Kolthoff J.P."/>
            <person name="Ohm R.A."/>
            <person name="Otillar R.P."/>
            <person name="Pangilinan J."/>
            <person name="Peng Y."/>
            <person name="Rokas A."/>
            <person name="Rosa C.A."/>
            <person name="Scheuner C."/>
            <person name="Sibirny A.A."/>
            <person name="Slot J.C."/>
            <person name="Stielow J.B."/>
            <person name="Sun H."/>
            <person name="Kurtzman C.P."/>
            <person name="Blackwell M."/>
            <person name="Jeffries T.W."/>
            <person name="Grigoriev I.V."/>
        </authorList>
    </citation>
    <scope>NUCLEOTIDE SEQUENCE [LARGE SCALE GENOMIC DNA]</scope>
    <source>
        <strain evidence="8">NRRL Y-17796</strain>
    </source>
</reference>
<dbReference type="Gene3D" id="3.40.50.300">
    <property type="entry name" value="P-loop containing nucleotide triphosphate hydrolases"/>
    <property type="match status" value="1"/>
</dbReference>
<organism evidence="7 8">
    <name type="scientific">Tortispora caseinolytica NRRL Y-17796</name>
    <dbReference type="NCBI Taxonomy" id="767744"/>
    <lineage>
        <taxon>Eukaryota</taxon>
        <taxon>Fungi</taxon>
        <taxon>Dikarya</taxon>
        <taxon>Ascomycota</taxon>
        <taxon>Saccharomycotina</taxon>
        <taxon>Trigonopsidomycetes</taxon>
        <taxon>Trigonopsidales</taxon>
        <taxon>Trigonopsidaceae</taxon>
        <taxon>Tortispora</taxon>
    </lineage>
</organism>
<proteinExistence type="inferred from homology"/>
<dbReference type="GO" id="GO:0005525">
    <property type="term" value="F:GTP binding"/>
    <property type="evidence" value="ECO:0007669"/>
    <property type="project" value="UniProtKB-KW"/>
</dbReference>
<sequence>MSRVGVLVLGPAGVGKTTFTNSIITYLHTVGRTAHIVNLDPAAEPSEYEFSIDIRELISLEDATDAMKLGPNGGLIYCFEFLLKNLDWLDEVLGDYDDEYLIFDCPGQIELYTHIPVLPSIVKHLKEAHNMSMCATYLLQAPYVVDISKYFSATLSAMSAMMLLEVPHLNILSKVDLIQDRYSKQQIKRFLSPDTFLFNDQNEMFVNQRYVALTEAIVQLNQDFGMIEFLPLSAKDNDTIETIVSYIDDITQWAENQEPHEPKDEFELPEDE</sequence>
<dbReference type="GO" id="GO:0003924">
    <property type="term" value="F:GTPase activity"/>
    <property type="evidence" value="ECO:0007669"/>
    <property type="project" value="TreeGrafter"/>
</dbReference>
<name>A0A1E4TIU8_9ASCO</name>
<dbReference type="Pfam" id="PF03029">
    <property type="entry name" value="ATP_bind_1"/>
    <property type="match status" value="1"/>
</dbReference>
<dbReference type="InterPro" id="IPR004130">
    <property type="entry name" value="Gpn"/>
</dbReference>
<evidence type="ECO:0000256" key="6">
    <source>
        <dbReference type="RuleBase" id="RU365059"/>
    </source>
</evidence>
<keyword evidence="4 6" id="KW-0378">Hydrolase</keyword>
<gene>
    <name evidence="7" type="ORF">CANCADRAFT_230</name>
</gene>
<dbReference type="AlphaFoldDB" id="A0A1E4TIU8"/>
<evidence type="ECO:0000256" key="1">
    <source>
        <dbReference type="ARBA" id="ARBA00005290"/>
    </source>
</evidence>
<comment type="subunit">
    <text evidence="6">Binds to RNA polymerase II (RNAPII).</text>
</comment>
<dbReference type="Proteomes" id="UP000095023">
    <property type="component" value="Unassembled WGS sequence"/>
</dbReference>
<evidence type="ECO:0000313" key="8">
    <source>
        <dbReference type="Proteomes" id="UP000095023"/>
    </source>
</evidence>
<dbReference type="FunFam" id="3.40.50.300:FF:000552">
    <property type="entry name" value="GPN-loop GTPase 3"/>
    <property type="match status" value="1"/>
</dbReference>
<evidence type="ECO:0000256" key="2">
    <source>
        <dbReference type="ARBA" id="ARBA00014587"/>
    </source>
</evidence>
<dbReference type="GO" id="GO:0006606">
    <property type="term" value="P:protein import into nucleus"/>
    <property type="evidence" value="ECO:0007669"/>
    <property type="project" value="EnsemblFungi"/>
</dbReference>
<keyword evidence="5 6" id="KW-0342">GTP-binding</keyword>
<protein>
    <recommendedName>
        <fullName evidence="2 6">GPN-loop GTPase 3</fullName>
    </recommendedName>
</protein>